<evidence type="ECO:0008006" key="3">
    <source>
        <dbReference type="Google" id="ProtNLM"/>
    </source>
</evidence>
<comment type="caution">
    <text evidence="1">The sequence shown here is derived from an EMBL/GenBank/DDBJ whole genome shotgun (WGS) entry which is preliminary data.</text>
</comment>
<dbReference type="EMBL" id="MFBD01000030">
    <property type="protein sequence ID" value="OGD88370.1"/>
    <property type="molecule type" value="Genomic_DNA"/>
</dbReference>
<protein>
    <recommendedName>
        <fullName evidence="3">DUF5667 domain-containing protein</fullName>
    </recommendedName>
</protein>
<name>A0A1F5G923_9BACT</name>
<evidence type="ECO:0000313" key="1">
    <source>
        <dbReference type="EMBL" id="OGD88370.1"/>
    </source>
</evidence>
<dbReference type="Proteomes" id="UP000177369">
    <property type="component" value="Unassembled WGS sequence"/>
</dbReference>
<accession>A0A1F5G923</accession>
<sequence>MDQSALSAKKKVEKEVLEVIIKNLNSGTLSVEMARAAAKLTLAEVERIEKHEETVADFYKNLSGKYPVFNILYTKIKGEIAASRELSAHRLALAAIDSGKIDEAHKIASEAIVQTADETTSTK</sequence>
<reference evidence="1 2" key="1">
    <citation type="journal article" date="2016" name="Nat. Commun.">
        <title>Thousands of microbial genomes shed light on interconnected biogeochemical processes in an aquifer system.</title>
        <authorList>
            <person name="Anantharaman K."/>
            <person name="Brown C.T."/>
            <person name="Hug L.A."/>
            <person name="Sharon I."/>
            <person name="Castelle C.J."/>
            <person name="Probst A.J."/>
            <person name="Thomas B.C."/>
            <person name="Singh A."/>
            <person name="Wilkins M.J."/>
            <person name="Karaoz U."/>
            <person name="Brodie E.L."/>
            <person name="Williams K.H."/>
            <person name="Hubbard S.S."/>
            <person name="Banfield J.F."/>
        </authorList>
    </citation>
    <scope>NUCLEOTIDE SEQUENCE [LARGE SCALE GENOMIC DNA]</scope>
</reference>
<evidence type="ECO:0000313" key="2">
    <source>
        <dbReference type="Proteomes" id="UP000177369"/>
    </source>
</evidence>
<proteinExistence type="predicted"/>
<organism evidence="1 2">
    <name type="scientific">Candidatus Curtissbacteria bacterium RIFCSPHIGHO2_02_FULL_40_16b</name>
    <dbReference type="NCBI Taxonomy" id="1797714"/>
    <lineage>
        <taxon>Bacteria</taxon>
        <taxon>Candidatus Curtissiibacteriota</taxon>
    </lineage>
</organism>
<gene>
    <name evidence="1" type="ORF">A3D04_02760</name>
</gene>
<dbReference type="STRING" id="1797714.A3D04_02760"/>
<dbReference type="AlphaFoldDB" id="A0A1F5G923"/>